<name>A0A011NV46_9PROT</name>
<reference evidence="1" key="1">
    <citation type="submission" date="2014-02" db="EMBL/GenBank/DDBJ databases">
        <title>Expanding our view of genomic diversity in Candidatus Accumulibacter clades.</title>
        <authorList>
            <person name="Skennerton C.T."/>
            <person name="Barr J.J."/>
            <person name="Slater F.R."/>
            <person name="Bond P.L."/>
            <person name="Tyson G.W."/>
        </authorList>
    </citation>
    <scope>NUCLEOTIDE SEQUENCE [LARGE SCALE GENOMIC DNA]</scope>
</reference>
<sequence length="291" mass="31669">MLLQLAPDEQVEFLVGAAEFDIGVHRHRVITLAQRVEQFVNRDRLTVSVTLGKVVALEHAGDGVQRCQTDHPRCAESFEPGRVEADLRPAWVEDLEYLFLVGLRIVQDLLARQRWAGDVLAGRVADHAGEVADQEHDVVAEVLEVSQLVDQYGMSEVQVGCRRIETGLDAQWAPALQLVPQFRFDQELLGAAPDLPELIVHCAHAVLVFVHLHGLCWEGIESGAHRPARTRKPPGGAASARSGRLCGGDQPRAGLPVSFAYLTQSCSSLSWCAGSFGMQSTGQTSTHCGVS</sequence>
<proteinExistence type="predicted"/>
<gene>
    <name evidence="1" type="ORF">AW08_01229</name>
</gene>
<keyword evidence="2" id="KW-1185">Reference proteome</keyword>
<dbReference type="Proteomes" id="UP000020218">
    <property type="component" value="Unassembled WGS sequence"/>
</dbReference>
<accession>A0A011NV46</accession>
<dbReference type="AlphaFoldDB" id="A0A011NV46"/>
<evidence type="ECO:0000313" key="2">
    <source>
        <dbReference type="Proteomes" id="UP000020218"/>
    </source>
</evidence>
<organism evidence="1 2">
    <name type="scientific">Candidatus Accumulibacter adjunctus</name>
    <dbReference type="NCBI Taxonomy" id="1454001"/>
    <lineage>
        <taxon>Bacteria</taxon>
        <taxon>Pseudomonadati</taxon>
        <taxon>Pseudomonadota</taxon>
        <taxon>Betaproteobacteria</taxon>
        <taxon>Candidatus Accumulibacter</taxon>
    </lineage>
</organism>
<dbReference type="EMBL" id="JFAX01000005">
    <property type="protein sequence ID" value="EXI68447.1"/>
    <property type="molecule type" value="Genomic_DNA"/>
</dbReference>
<protein>
    <submittedName>
        <fullName evidence="1">Uncharacterized protein</fullName>
    </submittedName>
</protein>
<comment type="caution">
    <text evidence="1">The sequence shown here is derived from an EMBL/GenBank/DDBJ whole genome shotgun (WGS) entry which is preliminary data.</text>
</comment>
<evidence type="ECO:0000313" key="1">
    <source>
        <dbReference type="EMBL" id="EXI68447.1"/>
    </source>
</evidence>